<dbReference type="EMBL" id="GL983517">
    <property type="protein sequence ID" value="EGR33040.1"/>
    <property type="molecule type" value="Genomic_DNA"/>
</dbReference>
<feature type="domain" description="TOG" evidence="4">
    <location>
        <begin position="189"/>
        <end position="413"/>
    </location>
</feature>
<dbReference type="GO" id="GO:0007051">
    <property type="term" value="P:spindle organization"/>
    <property type="evidence" value="ECO:0007669"/>
    <property type="project" value="InterPro"/>
</dbReference>
<accession>G0QP10</accession>
<dbReference type="SMART" id="SM01349">
    <property type="entry name" value="TOG"/>
    <property type="match status" value="1"/>
</dbReference>
<dbReference type="InterPro" id="IPR034085">
    <property type="entry name" value="TOG"/>
</dbReference>
<dbReference type="GO" id="GO:0051010">
    <property type="term" value="F:microtubule plus-end binding"/>
    <property type="evidence" value="ECO:0007669"/>
    <property type="project" value="InterPro"/>
</dbReference>
<comment type="subcellular location">
    <subcellularLocation>
        <location evidence="1">Cytoplasm</location>
        <location evidence="1">Cytoskeleton</location>
    </subcellularLocation>
</comment>
<dbReference type="STRING" id="857967.G0QP10"/>
<organism evidence="5 6">
    <name type="scientific">Ichthyophthirius multifiliis</name>
    <name type="common">White spot disease agent</name>
    <name type="synonym">Ich</name>
    <dbReference type="NCBI Taxonomy" id="5932"/>
    <lineage>
        <taxon>Eukaryota</taxon>
        <taxon>Sar</taxon>
        <taxon>Alveolata</taxon>
        <taxon>Ciliophora</taxon>
        <taxon>Intramacronucleata</taxon>
        <taxon>Oligohymenophorea</taxon>
        <taxon>Hymenostomatida</taxon>
        <taxon>Ophryoglenina</taxon>
        <taxon>Ichthyophthirius</taxon>
    </lineage>
</organism>
<evidence type="ECO:0000259" key="4">
    <source>
        <dbReference type="SMART" id="SM01349"/>
    </source>
</evidence>
<dbReference type="InterPro" id="IPR045110">
    <property type="entry name" value="XMAP215"/>
</dbReference>
<dbReference type="GO" id="GO:0046785">
    <property type="term" value="P:microtubule polymerization"/>
    <property type="evidence" value="ECO:0007669"/>
    <property type="project" value="InterPro"/>
</dbReference>
<dbReference type="eggNOG" id="KOG1820">
    <property type="taxonomic scope" value="Eukaryota"/>
</dbReference>
<name>G0QP10_ICHMU</name>
<protein>
    <recommendedName>
        <fullName evidence="4">TOG domain-containing protein</fullName>
    </recommendedName>
</protein>
<dbReference type="Pfam" id="PF21041">
    <property type="entry name" value="XMAP215_CLASP_TOG"/>
    <property type="match status" value="1"/>
</dbReference>
<dbReference type="GO" id="GO:0061863">
    <property type="term" value="F:microtubule plus end polymerase"/>
    <property type="evidence" value="ECO:0007669"/>
    <property type="project" value="InterPro"/>
</dbReference>
<feature type="non-terminal residue" evidence="5">
    <location>
        <position position="1"/>
    </location>
</feature>
<keyword evidence="6" id="KW-1185">Reference proteome</keyword>
<dbReference type="GO" id="GO:0030951">
    <property type="term" value="P:establishment or maintenance of microtubule cytoskeleton polarity"/>
    <property type="evidence" value="ECO:0007669"/>
    <property type="project" value="InterPro"/>
</dbReference>
<dbReference type="InParanoid" id="G0QP10"/>
<dbReference type="InterPro" id="IPR048491">
    <property type="entry name" value="XMAP215_CLASP_TOG"/>
</dbReference>
<dbReference type="InterPro" id="IPR016024">
    <property type="entry name" value="ARM-type_fold"/>
</dbReference>
<dbReference type="AlphaFoldDB" id="G0QP10"/>
<reference evidence="5 6" key="1">
    <citation type="submission" date="2011-07" db="EMBL/GenBank/DDBJ databases">
        <authorList>
            <person name="Coyne R."/>
            <person name="Brami D."/>
            <person name="Johnson J."/>
            <person name="Hostetler J."/>
            <person name="Hannick L."/>
            <person name="Clark T."/>
            <person name="Cassidy-Hanley D."/>
            <person name="Inman J."/>
        </authorList>
    </citation>
    <scope>NUCLEOTIDE SEQUENCE [LARGE SCALE GENOMIC DNA]</scope>
    <source>
        <strain evidence="5 6">G5</strain>
    </source>
</reference>
<keyword evidence="2" id="KW-0963">Cytoplasm</keyword>
<dbReference type="Proteomes" id="UP000008983">
    <property type="component" value="Unassembled WGS sequence"/>
</dbReference>
<dbReference type="RefSeq" id="XP_004037026.1">
    <property type="nucleotide sequence ID" value="XM_004036978.1"/>
</dbReference>
<dbReference type="PANTHER" id="PTHR12609">
    <property type="entry name" value="MICROTUBULE ASSOCIATED PROTEIN XMAP215"/>
    <property type="match status" value="1"/>
</dbReference>
<keyword evidence="3" id="KW-0206">Cytoskeleton</keyword>
<gene>
    <name evidence="5" type="ORF">IMG5_062950</name>
</gene>
<dbReference type="OrthoDB" id="312051at2759"/>
<proteinExistence type="predicted"/>
<dbReference type="Gene3D" id="1.25.10.10">
    <property type="entry name" value="Leucine-rich Repeat Variant"/>
    <property type="match status" value="2"/>
</dbReference>
<evidence type="ECO:0000313" key="6">
    <source>
        <dbReference type="Proteomes" id="UP000008983"/>
    </source>
</evidence>
<sequence length="447" mass="52420">NRALGGRKINISEINNKEEESEDQNEQTLQQKLNSKIIKTKMSAFETLSKQFQSTKALSFFDEFSQDWDKKLSESNPGVQEQVCIALKNYLIYHPLGKSLKITDISIFRALIEKCISSPKPQIQQISRELLILIFEKSSEVLKKLQLDELQKYYIELEKVPMIPLRASEEEKNKINNNNKNNNIQDIYEIADGVDIFIKFNEKWCDKILELQKWQEKKEMLDDIIQAASVPKVISNINNFYPIIQVIKRLLNDNNANVQQASIKLSGVLCKSIRKNFNMASKQLFESVLQKLRDKKTSIIEETKISIDNFWFSITLEEVLDEIKEALQDKTPTLKLQTMYILEKYFDIKGDKKTIQIFKQNCLFCFKKLFDDSVAEVREYAFKTIGKFYKIKDFFTIDELQKNSNDHPADISKDCERLMLKLTDQNWIIIETIFKQFNVNKNQNCYK</sequence>
<dbReference type="InterPro" id="IPR011989">
    <property type="entry name" value="ARM-like"/>
</dbReference>
<evidence type="ECO:0000256" key="2">
    <source>
        <dbReference type="ARBA" id="ARBA00022490"/>
    </source>
</evidence>
<dbReference type="SUPFAM" id="SSF48371">
    <property type="entry name" value="ARM repeat"/>
    <property type="match status" value="1"/>
</dbReference>
<dbReference type="GO" id="GO:0005856">
    <property type="term" value="C:cytoskeleton"/>
    <property type="evidence" value="ECO:0007669"/>
    <property type="project" value="UniProtKB-SubCell"/>
</dbReference>
<dbReference type="GeneID" id="14909218"/>
<evidence type="ECO:0000256" key="1">
    <source>
        <dbReference type="ARBA" id="ARBA00004245"/>
    </source>
</evidence>
<evidence type="ECO:0000313" key="5">
    <source>
        <dbReference type="EMBL" id="EGR33040.1"/>
    </source>
</evidence>
<evidence type="ECO:0000256" key="3">
    <source>
        <dbReference type="ARBA" id="ARBA00023212"/>
    </source>
</evidence>